<dbReference type="KEGG" id="tos:Theos_1521"/>
<dbReference type="SUPFAM" id="SSF89447">
    <property type="entry name" value="AbrB/MazE/MraZ-like"/>
    <property type="match status" value="1"/>
</dbReference>
<dbReference type="RefSeq" id="WP_016329730.1">
    <property type="nucleotide sequence ID" value="NC_019386.1"/>
</dbReference>
<dbReference type="Gene3D" id="2.10.260.10">
    <property type="match status" value="1"/>
</dbReference>
<keyword evidence="4" id="KW-1185">Reference proteome</keyword>
<dbReference type="EMBL" id="CP003249">
    <property type="protein sequence ID" value="AFV76549.1"/>
    <property type="molecule type" value="Genomic_DNA"/>
</dbReference>
<reference evidence="3 4" key="1">
    <citation type="journal article" date="2013" name="Genome Announc.">
        <title>Whole Genome Sequencing of Thermus oshimai JL-2 and Thermus thermophilus JL-18, Incomplete Denitrifiers from the United States Great Basin.</title>
        <authorList>
            <person name="Murugapiran S.K."/>
            <person name="Huntemann M."/>
            <person name="Wei C.L."/>
            <person name="Han J."/>
            <person name="Detter J.C."/>
            <person name="Han C.S."/>
            <person name="Erkkila T.H."/>
            <person name="Teshima H."/>
            <person name="Chen A."/>
            <person name="Kyrpides N."/>
            <person name="Mavrommatis K."/>
            <person name="Markowitz V."/>
            <person name="Szeto E."/>
            <person name="Ivanova N."/>
            <person name="Pagani I."/>
            <person name="Lam J."/>
            <person name="McDonald A.I."/>
            <person name="Dodsworth J.A."/>
            <person name="Pati A."/>
            <person name="Goodwin L."/>
            <person name="Peters L."/>
            <person name="Pitluck S."/>
            <person name="Woyke T."/>
            <person name="Hedlund B.P."/>
        </authorList>
    </citation>
    <scope>NUCLEOTIDE SEQUENCE</scope>
    <source>
        <strain evidence="3 4">JL-2</strain>
    </source>
</reference>
<dbReference type="STRING" id="751945.Theos_1521"/>
<gene>
    <name evidence="3" type="ORF">Theos_1521</name>
</gene>
<evidence type="ECO:0000313" key="4">
    <source>
        <dbReference type="Proteomes" id="UP000000211"/>
    </source>
</evidence>
<name>K7R6J1_THEOS</name>
<dbReference type="OrthoDB" id="9811597at2"/>
<dbReference type="AlphaFoldDB" id="K7R6J1"/>
<feature type="domain" description="SpoVT-AbrB" evidence="2">
    <location>
        <begin position="1"/>
        <end position="45"/>
    </location>
</feature>
<organism evidence="3 4">
    <name type="scientific">Thermus oshimai JL-2</name>
    <dbReference type="NCBI Taxonomy" id="751945"/>
    <lineage>
        <taxon>Bacteria</taxon>
        <taxon>Thermotogati</taxon>
        <taxon>Deinococcota</taxon>
        <taxon>Deinococci</taxon>
        <taxon>Thermales</taxon>
        <taxon>Thermaceae</taxon>
        <taxon>Thermus</taxon>
    </lineage>
</organism>
<dbReference type="eggNOG" id="COG2002">
    <property type="taxonomic scope" value="Bacteria"/>
</dbReference>
<dbReference type="PATRIC" id="fig|751945.3.peg.1503"/>
<dbReference type="NCBIfam" id="TIGR01439">
    <property type="entry name" value="lp_hng_hel_AbrB"/>
    <property type="match status" value="1"/>
</dbReference>
<proteinExistence type="predicted"/>
<evidence type="ECO:0000259" key="2">
    <source>
        <dbReference type="PROSITE" id="PS51740"/>
    </source>
</evidence>
<dbReference type="PROSITE" id="PS51740">
    <property type="entry name" value="SPOVT_ABRB"/>
    <property type="match status" value="1"/>
</dbReference>
<dbReference type="HOGENOM" id="CLU_2511609_0_0_0"/>
<evidence type="ECO:0000313" key="3">
    <source>
        <dbReference type="EMBL" id="AFV76549.1"/>
    </source>
</evidence>
<keyword evidence="1" id="KW-0238">DNA-binding</keyword>
<accession>K7R6J1</accession>
<evidence type="ECO:0000256" key="1">
    <source>
        <dbReference type="PROSITE-ProRule" id="PRU01076"/>
    </source>
</evidence>
<sequence length="85" mass="10063">MPYVVGPKGQVVIAKEIREKLGIAPGWRVIQRLVGDHVELYFIPPEHRRSLKGFLRDHMNPVTKEEDWTDVEEKAWRKALEERWT</sequence>
<protein>
    <submittedName>
        <fullName evidence="3">Looped-hinge helix DNA binding domain, AbrB family</fullName>
    </submittedName>
</protein>
<dbReference type="Proteomes" id="UP000000211">
    <property type="component" value="Chromosome"/>
</dbReference>
<dbReference type="InterPro" id="IPR007159">
    <property type="entry name" value="SpoVT-AbrB_dom"/>
</dbReference>
<dbReference type="GO" id="GO:0003677">
    <property type="term" value="F:DNA binding"/>
    <property type="evidence" value="ECO:0007669"/>
    <property type="project" value="UniProtKB-UniRule"/>
</dbReference>
<dbReference type="InterPro" id="IPR037914">
    <property type="entry name" value="SpoVT-AbrB_sf"/>
</dbReference>